<proteinExistence type="predicted"/>
<dbReference type="Proteomes" id="UP000500826">
    <property type="component" value="Chromosome"/>
</dbReference>
<evidence type="ECO:0000256" key="1">
    <source>
        <dbReference type="SAM" id="MobiDB-lite"/>
    </source>
</evidence>
<dbReference type="SUPFAM" id="SSF103647">
    <property type="entry name" value="TSP type-3 repeat"/>
    <property type="match status" value="1"/>
</dbReference>
<dbReference type="InterPro" id="IPR028974">
    <property type="entry name" value="TSP_type-3_rpt"/>
</dbReference>
<gene>
    <name evidence="2" type="ORF">HK414_05485</name>
</gene>
<dbReference type="EMBL" id="CP053418">
    <property type="protein sequence ID" value="QJW83696.1"/>
    <property type="molecule type" value="Genomic_DNA"/>
</dbReference>
<protein>
    <submittedName>
        <fullName evidence="2">Uncharacterized protein</fullName>
    </submittedName>
</protein>
<accession>A0ABX6P0U9</accession>
<organism evidence="2 3">
    <name type="scientific">Ramlibacter terrae</name>
    <dbReference type="NCBI Taxonomy" id="2732511"/>
    <lineage>
        <taxon>Bacteria</taxon>
        <taxon>Pseudomonadati</taxon>
        <taxon>Pseudomonadota</taxon>
        <taxon>Betaproteobacteria</taxon>
        <taxon>Burkholderiales</taxon>
        <taxon>Comamonadaceae</taxon>
        <taxon>Ramlibacter</taxon>
    </lineage>
</organism>
<sequence length="85" mass="10316">MRQSEDQTLMGLTFDGNRYSYREPDRGPYAYYGNDRRWDNNGRWDNNRRRSDRDHDGIRDNRDNDRDGDGVRNSRDSHPNNKNRH</sequence>
<reference evidence="2 3" key="1">
    <citation type="submission" date="2020-05" db="EMBL/GenBank/DDBJ databases">
        <title>Ramlibacter rhizophilus sp. nov., isolated from rhizosphere soil of national flower Mugunghwa from South Korea.</title>
        <authorList>
            <person name="Zheng-Fei Y."/>
            <person name="Huan T."/>
        </authorList>
    </citation>
    <scope>NUCLEOTIDE SEQUENCE [LARGE SCALE GENOMIC DNA]</scope>
    <source>
        <strain evidence="2 3">H242</strain>
    </source>
</reference>
<evidence type="ECO:0000313" key="2">
    <source>
        <dbReference type="EMBL" id="QJW83696.1"/>
    </source>
</evidence>
<feature type="compositionally biased region" description="Basic and acidic residues" evidence="1">
    <location>
        <begin position="34"/>
        <end position="79"/>
    </location>
</feature>
<evidence type="ECO:0000313" key="3">
    <source>
        <dbReference type="Proteomes" id="UP000500826"/>
    </source>
</evidence>
<dbReference type="Gene3D" id="4.10.1080.10">
    <property type="entry name" value="TSP type-3 repeat"/>
    <property type="match status" value="1"/>
</dbReference>
<keyword evidence="3" id="KW-1185">Reference proteome</keyword>
<feature type="region of interest" description="Disordered" evidence="1">
    <location>
        <begin position="1"/>
        <end position="85"/>
    </location>
</feature>
<name>A0ABX6P0U9_9BURK</name>